<dbReference type="EMBL" id="RHHR01000005">
    <property type="protein sequence ID" value="RNB76644.1"/>
    <property type="molecule type" value="Genomic_DNA"/>
</dbReference>
<dbReference type="Proteomes" id="UP000282028">
    <property type="component" value="Unassembled WGS sequence"/>
</dbReference>
<evidence type="ECO:0000313" key="1">
    <source>
        <dbReference type="EMBL" id="RNB76644.1"/>
    </source>
</evidence>
<dbReference type="RefSeq" id="WP_122907402.1">
    <property type="nucleotide sequence ID" value="NZ_RHHR01000005.1"/>
</dbReference>
<reference evidence="1 2" key="1">
    <citation type="submission" date="2018-10" db="EMBL/GenBank/DDBJ databases">
        <title>Phylogenomics of Brevibacillus.</title>
        <authorList>
            <person name="Dunlap C."/>
        </authorList>
    </citation>
    <scope>NUCLEOTIDE SEQUENCE [LARGE SCALE GENOMIC DNA]</scope>
    <source>
        <strain evidence="1 2">JCM 12215</strain>
    </source>
</reference>
<keyword evidence="2" id="KW-1185">Reference proteome</keyword>
<accession>A0A3M8CLU8</accession>
<sequence>MPKAVIQYYWRFREMKVVPPTPDRIERLIRTAIRTIEEQFFQDTLEKLPTASLSKLDSLVDRIAFLNEHQDGPSSDKVLLSFHELKADPGKPGVIIRASYGSHYRRLVPEILGILEFRSNNEVHRPVIRALELVKKF</sequence>
<protein>
    <submittedName>
        <fullName evidence="1">Uncharacterized protein</fullName>
    </submittedName>
</protein>
<comment type="caution">
    <text evidence="1">The sequence shown here is derived from an EMBL/GenBank/DDBJ whole genome shotgun (WGS) entry which is preliminary data.</text>
</comment>
<dbReference type="AlphaFoldDB" id="A0A3M8CLU8"/>
<proteinExistence type="predicted"/>
<gene>
    <name evidence="1" type="ORF">EDM52_02310</name>
</gene>
<name>A0A3M8CLU8_9BACL</name>
<organism evidence="1 2">
    <name type="scientific">Brevibacillus invocatus</name>
    <dbReference type="NCBI Taxonomy" id="173959"/>
    <lineage>
        <taxon>Bacteria</taxon>
        <taxon>Bacillati</taxon>
        <taxon>Bacillota</taxon>
        <taxon>Bacilli</taxon>
        <taxon>Bacillales</taxon>
        <taxon>Paenibacillaceae</taxon>
        <taxon>Brevibacillus</taxon>
    </lineage>
</organism>
<evidence type="ECO:0000313" key="2">
    <source>
        <dbReference type="Proteomes" id="UP000282028"/>
    </source>
</evidence>